<gene>
    <name evidence="3" type="ORF">EOK75_12485</name>
</gene>
<dbReference type="InterPro" id="IPR029058">
    <property type="entry name" value="AB_hydrolase_fold"/>
</dbReference>
<dbReference type="OrthoDB" id="9813296at2"/>
<evidence type="ECO:0000313" key="3">
    <source>
        <dbReference type="EMBL" id="QCO57962.1"/>
    </source>
</evidence>
<reference evidence="3 4" key="1">
    <citation type="submission" date="2019-05" db="EMBL/GenBank/DDBJ databases">
        <title>Pseudorhodobacter turbinis sp. nov., isolated from the gut of the Korean turban shell.</title>
        <authorList>
            <person name="Jeong Y.-S."/>
            <person name="Kang W.-R."/>
            <person name="Bae J.-W."/>
        </authorList>
    </citation>
    <scope>NUCLEOTIDE SEQUENCE [LARGE SCALE GENOMIC DNA]</scope>
    <source>
        <strain evidence="3 4">S12M18</strain>
        <plasmid evidence="3 4">unnamed1</plasmid>
    </source>
</reference>
<dbReference type="KEGG" id="pseb:EOK75_12485"/>
<dbReference type="AlphaFoldDB" id="A0A4P8EM45"/>
<protein>
    <submittedName>
        <fullName evidence="3">Alpha/beta hydrolase</fullName>
    </submittedName>
</protein>
<dbReference type="EMBL" id="CP039965">
    <property type="protein sequence ID" value="QCO57962.1"/>
    <property type="molecule type" value="Genomic_DNA"/>
</dbReference>
<feature type="domain" description="Serine aminopeptidase S33" evidence="2">
    <location>
        <begin position="44"/>
        <end position="139"/>
    </location>
</feature>
<dbReference type="GO" id="GO:0016787">
    <property type="term" value="F:hydrolase activity"/>
    <property type="evidence" value="ECO:0007669"/>
    <property type="project" value="UniProtKB-KW"/>
</dbReference>
<proteinExistence type="predicted"/>
<geneLocation type="plasmid" evidence="3 4">
    <name>unnamed1</name>
</geneLocation>
<dbReference type="PANTHER" id="PTHR16138">
    <property type="entry name" value="MYCOPHENOLIC ACID ACYL-GLUCURONIDE ESTERASE, MITOCHONDRIAL"/>
    <property type="match status" value="1"/>
</dbReference>
<dbReference type="SUPFAM" id="SSF53474">
    <property type="entry name" value="alpha/beta-Hydrolases"/>
    <property type="match status" value="1"/>
</dbReference>
<keyword evidence="4" id="KW-1185">Reference proteome</keyword>
<dbReference type="Proteomes" id="UP000298631">
    <property type="component" value="Plasmid unnamed1"/>
</dbReference>
<organism evidence="3 4">
    <name type="scientific">Pseudorhodobacter turbinis</name>
    <dbReference type="NCBI Taxonomy" id="2500533"/>
    <lineage>
        <taxon>Bacteria</taxon>
        <taxon>Pseudomonadati</taxon>
        <taxon>Pseudomonadota</taxon>
        <taxon>Alphaproteobacteria</taxon>
        <taxon>Rhodobacterales</taxon>
        <taxon>Paracoccaceae</taxon>
        <taxon>Pseudorhodobacter</taxon>
    </lineage>
</organism>
<dbReference type="Gene3D" id="3.40.50.1820">
    <property type="entry name" value="alpha/beta hydrolase"/>
    <property type="match status" value="1"/>
</dbReference>
<dbReference type="InterPro" id="IPR022742">
    <property type="entry name" value="Hydrolase_4"/>
</dbReference>
<sequence length="248" mass="26908">MSNPSFLTTPQNRRIAYHQTPGAGPGVVFLGGFKSDMEGTKALHLEEWARARGAAFLRFDYSGHGSSSGDFLEGAIGDWFEDALAAITTLTSGPQILVGSSMGGWISLLVARVVPERVAGFVGIAAAPDFTEDSMWDGFTPAQRRELAGGQVVLPSEYSDEPYIITKRLVEEGRDRLVLREPLELPFPVRLLQGTADVDVPPSVALRLMDHATSPDLRLTLVKDADHRFSTPDCLDLVTQTLEVLLDG</sequence>
<dbReference type="Pfam" id="PF12146">
    <property type="entry name" value="Hydrolase_4"/>
    <property type="match status" value="1"/>
</dbReference>
<evidence type="ECO:0000259" key="2">
    <source>
        <dbReference type="Pfam" id="PF12146"/>
    </source>
</evidence>
<name>A0A4P8EM45_9RHOB</name>
<evidence type="ECO:0000313" key="4">
    <source>
        <dbReference type="Proteomes" id="UP000298631"/>
    </source>
</evidence>
<dbReference type="InterPro" id="IPR052382">
    <property type="entry name" value="ABHD10_acyl-thioesterase"/>
</dbReference>
<keyword evidence="3" id="KW-0614">Plasmid</keyword>
<accession>A0A4P8EM45</accession>
<keyword evidence="1 3" id="KW-0378">Hydrolase</keyword>
<evidence type="ECO:0000256" key="1">
    <source>
        <dbReference type="ARBA" id="ARBA00022801"/>
    </source>
</evidence>
<dbReference type="PANTHER" id="PTHR16138:SF7">
    <property type="entry name" value="PALMITOYL-PROTEIN THIOESTERASE ABHD10, MITOCHONDRIAL"/>
    <property type="match status" value="1"/>
</dbReference>
<dbReference type="RefSeq" id="WP_137195771.1">
    <property type="nucleotide sequence ID" value="NZ_CP039965.1"/>
</dbReference>